<keyword evidence="1" id="KW-0732">Signal</keyword>
<keyword evidence="3" id="KW-1185">Reference proteome</keyword>
<dbReference type="AlphaFoldDB" id="A0A1P8JV57"/>
<dbReference type="Proteomes" id="UP000186609">
    <property type="component" value="Chromosome"/>
</dbReference>
<evidence type="ECO:0000313" key="2">
    <source>
        <dbReference type="EMBL" id="APW37625.1"/>
    </source>
</evidence>
<evidence type="ECO:0000256" key="1">
    <source>
        <dbReference type="SAM" id="SignalP"/>
    </source>
</evidence>
<name>A0A1P8JV57_9BURK</name>
<keyword evidence="2" id="KW-0540">Nuclease</keyword>
<dbReference type="OrthoDB" id="5292295at2"/>
<feature type="chain" id="PRO_5012253117" evidence="1">
    <location>
        <begin position="20"/>
        <end position="100"/>
    </location>
</feature>
<dbReference type="KEGG" id="rhy:RD110_10850"/>
<dbReference type="GO" id="GO:0004519">
    <property type="term" value="F:endonuclease activity"/>
    <property type="evidence" value="ECO:0007669"/>
    <property type="project" value="UniProtKB-KW"/>
</dbReference>
<sequence>MRRLQFMIALLSCHAVGMAALPRDRAEVRAFIKEHPCPATGRTRGACPGYQVDHTIPLCAGGPDKRENMFWLSVEDHKFKTFTDVRECRKLRQMARTPAK</sequence>
<evidence type="ECO:0000313" key="3">
    <source>
        <dbReference type="Proteomes" id="UP000186609"/>
    </source>
</evidence>
<dbReference type="STRING" id="1842727.RD110_10850"/>
<accession>A0A1P8JV57</accession>
<organism evidence="2 3">
    <name type="scientific">Rhodoferax koreensis</name>
    <dbReference type="NCBI Taxonomy" id="1842727"/>
    <lineage>
        <taxon>Bacteria</taxon>
        <taxon>Pseudomonadati</taxon>
        <taxon>Pseudomonadota</taxon>
        <taxon>Betaproteobacteria</taxon>
        <taxon>Burkholderiales</taxon>
        <taxon>Comamonadaceae</taxon>
        <taxon>Rhodoferax</taxon>
    </lineage>
</organism>
<proteinExistence type="predicted"/>
<keyword evidence="2" id="KW-0255">Endonuclease</keyword>
<keyword evidence="2" id="KW-0378">Hydrolase</keyword>
<feature type="signal peptide" evidence="1">
    <location>
        <begin position="1"/>
        <end position="19"/>
    </location>
</feature>
<gene>
    <name evidence="2" type="ORF">RD110_10850</name>
</gene>
<protein>
    <submittedName>
        <fullName evidence="2">HNH endonuclease</fullName>
    </submittedName>
</protein>
<dbReference type="EMBL" id="CP019236">
    <property type="protein sequence ID" value="APW37625.1"/>
    <property type="molecule type" value="Genomic_DNA"/>
</dbReference>
<reference evidence="2 3" key="1">
    <citation type="submission" date="2017-01" db="EMBL/GenBank/DDBJ databases">
        <authorList>
            <person name="Mah S.A."/>
            <person name="Swanson W.J."/>
            <person name="Moy G.W."/>
            <person name="Vacquier V.D."/>
        </authorList>
    </citation>
    <scope>NUCLEOTIDE SEQUENCE [LARGE SCALE GENOMIC DNA]</scope>
    <source>
        <strain evidence="2 3">DCY110</strain>
    </source>
</reference>